<feature type="region of interest" description="Disordered" evidence="1">
    <location>
        <begin position="1"/>
        <end position="33"/>
    </location>
</feature>
<proteinExistence type="predicted"/>
<dbReference type="Proteomes" id="UP001499930">
    <property type="component" value="Unassembled WGS sequence"/>
</dbReference>
<evidence type="ECO:0000313" key="3">
    <source>
        <dbReference type="Proteomes" id="UP001499930"/>
    </source>
</evidence>
<accession>A0ABP6L458</accession>
<sequence length="136" mass="14122">MTSPFPEAFPEETGAFPEGSRRPSPSADPAPGVFPVVLGPGDEVDPGWAEAASAEEVEKLVRAGHTVVVTPARLTGVPRGDGPDAEAAELAAASICAWLGARVFRTGRPGQVRRAVEMTESLAGRRPPALTRRGLA</sequence>
<reference evidence="3" key="1">
    <citation type="journal article" date="2019" name="Int. J. Syst. Evol. Microbiol.">
        <title>The Global Catalogue of Microorganisms (GCM) 10K type strain sequencing project: providing services to taxonomists for standard genome sequencing and annotation.</title>
        <authorList>
            <consortium name="The Broad Institute Genomics Platform"/>
            <consortium name="The Broad Institute Genome Sequencing Center for Infectious Disease"/>
            <person name="Wu L."/>
            <person name="Ma J."/>
        </authorList>
    </citation>
    <scope>NUCLEOTIDE SEQUENCE [LARGE SCALE GENOMIC DNA]</scope>
    <source>
        <strain evidence="3">JCM 3106</strain>
    </source>
</reference>
<dbReference type="EMBL" id="BAAAWD010000017">
    <property type="protein sequence ID" value="GAA3028291.1"/>
    <property type="molecule type" value="Genomic_DNA"/>
</dbReference>
<evidence type="ECO:0000256" key="1">
    <source>
        <dbReference type="SAM" id="MobiDB-lite"/>
    </source>
</evidence>
<comment type="caution">
    <text evidence="2">The sequence shown here is derived from an EMBL/GenBank/DDBJ whole genome shotgun (WGS) entry which is preliminary data.</text>
</comment>
<evidence type="ECO:0000313" key="2">
    <source>
        <dbReference type="EMBL" id="GAA3028291.1"/>
    </source>
</evidence>
<feature type="compositionally biased region" description="Low complexity" evidence="1">
    <location>
        <begin position="22"/>
        <end position="31"/>
    </location>
</feature>
<protein>
    <submittedName>
        <fullName evidence="2">Uncharacterized protein</fullName>
    </submittedName>
</protein>
<gene>
    <name evidence="2" type="ORF">GCM10017559_63310</name>
</gene>
<name>A0ABP6L458_9ACTN</name>
<organism evidence="2 3">
    <name type="scientific">Streptosporangium longisporum</name>
    <dbReference type="NCBI Taxonomy" id="46187"/>
    <lineage>
        <taxon>Bacteria</taxon>
        <taxon>Bacillati</taxon>
        <taxon>Actinomycetota</taxon>
        <taxon>Actinomycetes</taxon>
        <taxon>Streptosporangiales</taxon>
        <taxon>Streptosporangiaceae</taxon>
        <taxon>Streptosporangium</taxon>
    </lineage>
</organism>
<keyword evidence="3" id="KW-1185">Reference proteome</keyword>